<name>A0A847RWV9_9NEIS</name>
<accession>A0A847RWV9</accession>
<dbReference type="Pfam" id="PF20081">
    <property type="entry name" value="DUF6475"/>
    <property type="match status" value="1"/>
</dbReference>
<sequence>MHDHHQPEFRQLLTAVYDFYNKPLSRFAHAIWSEAMRPYDYPAVREAFSRHCTNPDGGQWLPKPADIVRLLQGGSKDAAQIAWAKVDRALRSVGTHRSVVFDDPLIHLCIADLGGWTRLGQVSEQDWPYLANRFETLYRGYRLRAEPPAWLPLLQGLSDSHNRQHGYAGDDPLAIGDAHRAQRVYHDGQNSPPLLPLSRITLRLPDTR</sequence>
<proteinExistence type="predicted"/>
<dbReference type="AlphaFoldDB" id="A0A847RWV9"/>
<organism evidence="2 3">
    <name type="scientific">Leeia aquatica</name>
    <dbReference type="NCBI Taxonomy" id="2725557"/>
    <lineage>
        <taxon>Bacteria</taxon>
        <taxon>Pseudomonadati</taxon>
        <taxon>Pseudomonadota</taxon>
        <taxon>Betaproteobacteria</taxon>
        <taxon>Neisseriales</taxon>
        <taxon>Leeiaceae</taxon>
        <taxon>Leeia</taxon>
    </lineage>
</organism>
<evidence type="ECO:0000313" key="3">
    <source>
        <dbReference type="Proteomes" id="UP000587991"/>
    </source>
</evidence>
<keyword evidence="3" id="KW-1185">Reference proteome</keyword>
<comment type="caution">
    <text evidence="2">The sequence shown here is derived from an EMBL/GenBank/DDBJ whole genome shotgun (WGS) entry which is preliminary data.</text>
</comment>
<dbReference type="RefSeq" id="WP_168875895.1">
    <property type="nucleotide sequence ID" value="NZ_JABAIM010000001.1"/>
</dbReference>
<dbReference type="EMBL" id="JABAIM010000001">
    <property type="protein sequence ID" value="NLR74271.1"/>
    <property type="molecule type" value="Genomic_DNA"/>
</dbReference>
<evidence type="ECO:0000259" key="1">
    <source>
        <dbReference type="Pfam" id="PF20081"/>
    </source>
</evidence>
<protein>
    <recommendedName>
        <fullName evidence="1">DUF6475 domain-containing protein</fullName>
    </recommendedName>
</protein>
<feature type="domain" description="DUF6475" evidence="1">
    <location>
        <begin position="99"/>
        <end position="188"/>
    </location>
</feature>
<evidence type="ECO:0000313" key="2">
    <source>
        <dbReference type="EMBL" id="NLR74271.1"/>
    </source>
</evidence>
<dbReference type="Proteomes" id="UP000587991">
    <property type="component" value="Unassembled WGS sequence"/>
</dbReference>
<gene>
    <name evidence="2" type="ORF">HF682_03775</name>
</gene>
<reference evidence="2 3" key="1">
    <citation type="submission" date="2020-04" db="EMBL/GenBank/DDBJ databases">
        <title>Draft genome of Leeia sp. IMCC25680.</title>
        <authorList>
            <person name="Song J."/>
            <person name="Cho J.-C."/>
        </authorList>
    </citation>
    <scope>NUCLEOTIDE SEQUENCE [LARGE SCALE GENOMIC DNA]</scope>
    <source>
        <strain evidence="2 3">IMCC25680</strain>
    </source>
</reference>
<dbReference type="InterPro" id="IPR045521">
    <property type="entry name" value="DUF6475"/>
</dbReference>